<protein>
    <recommendedName>
        <fullName evidence="4">Major facilitator superfamily (MFS) profile domain-containing protein</fullName>
    </recommendedName>
</protein>
<dbReference type="Proteomes" id="UP000198378">
    <property type="component" value="Unassembled WGS sequence"/>
</dbReference>
<evidence type="ECO:0008006" key="4">
    <source>
        <dbReference type="Google" id="ProtNLM"/>
    </source>
</evidence>
<keyword evidence="1" id="KW-0812">Transmembrane</keyword>
<organism evidence="2 3">
    <name type="scientific">Geobacillus thermocatenulatus</name>
    <dbReference type="NCBI Taxonomy" id="33938"/>
    <lineage>
        <taxon>Bacteria</taxon>
        <taxon>Bacillati</taxon>
        <taxon>Bacillota</taxon>
        <taxon>Bacilli</taxon>
        <taxon>Bacillales</taxon>
        <taxon>Anoxybacillaceae</taxon>
        <taxon>Geobacillus</taxon>
        <taxon>Geobacillus thermoleovorans group</taxon>
    </lineage>
</organism>
<comment type="caution">
    <text evidence="2">The sequence shown here is derived from an EMBL/GenBank/DDBJ whole genome shotgun (WGS) entry which is preliminary data.</text>
</comment>
<dbReference type="AlphaFoldDB" id="A0AA91QJZ3"/>
<dbReference type="EMBL" id="NEWK01000002">
    <property type="protein sequence ID" value="OXB86070.1"/>
    <property type="molecule type" value="Genomic_DNA"/>
</dbReference>
<gene>
    <name evidence="2" type="ORF">B9L19_10915</name>
</gene>
<keyword evidence="1" id="KW-1133">Transmembrane helix</keyword>
<dbReference type="SUPFAM" id="SSF103473">
    <property type="entry name" value="MFS general substrate transporter"/>
    <property type="match status" value="1"/>
</dbReference>
<reference evidence="2 3" key="1">
    <citation type="submission" date="2017-05" db="EMBL/GenBank/DDBJ databases">
        <title>The genome sequence of Geobacillus thermocatenulatus DSM 730.</title>
        <authorList>
            <person name="Ramaloko W.T."/>
            <person name="Koen N."/>
            <person name="Polliack S."/>
            <person name="Aliyu H."/>
            <person name="Lebre P."/>
            <person name="Mohr T."/>
            <person name="Oswald F."/>
            <person name="Zwick M."/>
            <person name="Neumann A."/>
            <person name="Syldatk C."/>
            <person name="Cowan D."/>
            <person name="De Maayer P."/>
        </authorList>
    </citation>
    <scope>NUCLEOTIDE SEQUENCE [LARGE SCALE GENOMIC DNA]</scope>
    <source>
        <strain evidence="2 3">BGSC 93A1</strain>
    </source>
</reference>
<evidence type="ECO:0000313" key="3">
    <source>
        <dbReference type="Proteomes" id="UP000198378"/>
    </source>
</evidence>
<sequence>MRRPPRWAFTRTNSNLTNICRLAGGCFFYLGSSLAGTAGGYVWTHFHWSGVIAFVIALLALSGPLIFYAEKRRPSPLR</sequence>
<name>A0AA91QJZ3_9BACL</name>
<keyword evidence="1" id="KW-0472">Membrane</keyword>
<keyword evidence="3" id="KW-1185">Reference proteome</keyword>
<feature type="transmembrane region" description="Helical" evidence="1">
    <location>
        <begin position="48"/>
        <end position="69"/>
    </location>
</feature>
<proteinExistence type="predicted"/>
<feature type="transmembrane region" description="Helical" evidence="1">
    <location>
        <begin position="21"/>
        <end position="42"/>
    </location>
</feature>
<accession>A0AA91QJZ3</accession>
<dbReference type="InterPro" id="IPR036259">
    <property type="entry name" value="MFS_trans_sf"/>
</dbReference>
<evidence type="ECO:0000256" key="1">
    <source>
        <dbReference type="SAM" id="Phobius"/>
    </source>
</evidence>
<evidence type="ECO:0000313" key="2">
    <source>
        <dbReference type="EMBL" id="OXB86070.1"/>
    </source>
</evidence>